<keyword evidence="1" id="KW-0175">Coiled coil</keyword>
<proteinExistence type="predicted"/>
<evidence type="ECO:0000313" key="3">
    <source>
        <dbReference type="EMBL" id="OQR94748.1"/>
    </source>
</evidence>
<dbReference type="OrthoDB" id="79222at2759"/>
<keyword evidence="4" id="KW-1185">Reference proteome</keyword>
<accession>A0A1V9Z9R3</accession>
<feature type="region of interest" description="Disordered" evidence="2">
    <location>
        <begin position="373"/>
        <end position="394"/>
    </location>
</feature>
<dbReference type="Proteomes" id="UP000243579">
    <property type="component" value="Unassembled WGS sequence"/>
</dbReference>
<dbReference type="AlphaFoldDB" id="A0A1V9Z9R3"/>
<feature type="coiled-coil region" evidence="1">
    <location>
        <begin position="57"/>
        <end position="123"/>
    </location>
</feature>
<evidence type="ECO:0000256" key="1">
    <source>
        <dbReference type="SAM" id="Coils"/>
    </source>
</evidence>
<feature type="compositionally biased region" description="Basic and acidic residues" evidence="2">
    <location>
        <begin position="375"/>
        <end position="394"/>
    </location>
</feature>
<name>A0A1V9Z9R3_ACHHY</name>
<comment type="caution">
    <text evidence="3">The sequence shown here is derived from an EMBL/GenBank/DDBJ whole genome shotgun (WGS) entry which is preliminary data.</text>
</comment>
<dbReference type="EMBL" id="JNBR01000352">
    <property type="protein sequence ID" value="OQR94748.1"/>
    <property type="molecule type" value="Genomic_DNA"/>
</dbReference>
<reference evidence="3 4" key="1">
    <citation type="journal article" date="2014" name="Genome Biol. Evol.">
        <title>The secreted proteins of Achlya hypogyna and Thraustotheca clavata identify the ancestral oomycete secretome and reveal gene acquisitions by horizontal gene transfer.</title>
        <authorList>
            <person name="Misner I."/>
            <person name="Blouin N."/>
            <person name="Leonard G."/>
            <person name="Richards T.A."/>
            <person name="Lane C.E."/>
        </authorList>
    </citation>
    <scope>NUCLEOTIDE SEQUENCE [LARGE SCALE GENOMIC DNA]</scope>
    <source>
        <strain evidence="3 4">ATCC 48635</strain>
    </source>
</reference>
<sequence length="394" mass="44093">MKPAKPRVPSSTRLLRVGRVISEVRSLQADARVEEDAPEVLAKYWQSNESRVKDDMIETLTVKIAQCTRENEHLKRAKALFDEHVAELERSKSAEQSELSAAVSALREDNARLEAELHRAQLMAGTTQEALQLLKVEFNEYKRHAERGKATSEQRELAAAERLRACHAQLAFESSQWEVERTALLGQLESLGTQLIQMQTQTADLATLHDQLTLAKASNQQLQTDLVECKAEAANARESLRASSEKKNAVDAKAQALLKMVREENAKVAELQASIMALTERLSDADATVAALQKDVGDWKQKYKQANTHANKLTVKLAHEERAKSQALQAVEDIKDQLEKSEKRCIDHSFQLKQAQEQCKYLASLKNADVSIPRARADEAASHPDSDAPSWMRE</sequence>
<protein>
    <submittedName>
        <fullName evidence="3">Uncharacterized protein</fullName>
    </submittedName>
</protein>
<feature type="coiled-coil region" evidence="1">
    <location>
        <begin position="219"/>
        <end position="358"/>
    </location>
</feature>
<evidence type="ECO:0000256" key="2">
    <source>
        <dbReference type="SAM" id="MobiDB-lite"/>
    </source>
</evidence>
<organism evidence="3 4">
    <name type="scientific">Achlya hypogyna</name>
    <name type="common">Oomycete</name>
    <name type="synonym">Protoachlya hypogyna</name>
    <dbReference type="NCBI Taxonomy" id="1202772"/>
    <lineage>
        <taxon>Eukaryota</taxon>
        <taxon>Sar</taxon>
        <taxon>Stramenopiles</taxon>
        <taxon>Oomycota</taxon>
        <taxon>Saprolegniomycetes</taxon>
        <taxon>Saprolegniales</taxon>
        <taxon>Achlyaceae</taxon>
        <taxon>Achlya</taxon>
    </lineage>
</organism>
<evidence type="ECO:0000313" key="4">
    <source>
        <dbReference type="Proteomes" id="UP000243579"/>
    </source>
</evidence>
<gene>
    <name evidence="3" type="ORF">ACHHYP_00950</name>
</gene>